<evidence type="ECO:0000313" key="2">
    <source>
        <dbReference type="Proteomes" id="UP000031938"/>
    </source>
</evidence>
<dbReference type="AlphaFoldDB" id="A0A0C2S7F4"/>
<dbReference type="EMBL" id="JXRP01000009">
    <property type="protein sequence ID" value="KIL49949.1"/>
    <property type="molecule type" value="Genomic_DNA"/>
</dbReference>
<dbReference type="InterPro" id="IPR004027">
    <property type="entry name" value="SEC_C_motif"/>
</dbReference>
<dbReference type="Gene3D" id="3.10.450.50">
    <property type="match status" value="1"/>
</dbReference>
<gene>
    <name evidence="1" type="ORF">KP78_14170</name>
</gene>
<dbReference type="Pfam" id="PF02810">
    <property type="entry name" value="SEC-C"/>
    <property type="match status" value="1"/>
</dbReference>
<evidence type="ECO:0000313" key="1">
    <source>
        <dbReference type="EMBL" id="KIL49949.1"/>
    </source>
</evidence>
<dbReference type="PATRIC" id="fig|889306.3.peg.1426"/>
<keyword evidence="2" id="KW-1185">Reference proteome</keyword>
<reference evidence="1 2" key="1">
    <citation type="submission" date="2015-01" db="EMBL/GenBank/DDBJ databases">
        <title>Genome sequencing of Jeotgalibacillus soli.</title>
        <authorList>
            <person name="Goh K.M."/>
            <person name="Chan K.-G."/>
            <person name="Yaakop A.S."/>
            <person name="Ee R."/>
            <person name="Gan H.M."/>
            <person name="Chan C.S."/>
        </authorList>
    </citation>
    <scope>NUCLEOTIDE SEQUENCE [LARGE SCALE GENOMIC DNA]</scope>
    <source>
        <strain evidence="1 2">P9</strain>
    </source>
</reference>
<protein>
    <submittedName>
        <fullName evidence="1">Uncharacterized protein</fullName>
    </submittedName>
</protein>
<dbReference type="SUPFAM" id="SSF103642">
    <property type="entry name" value="Sec-C motif"/>
    <property type="match status" value="1"/>
</dbReference>
<organism evidence="1 2">
    <name type="scientific">Jeotgalibacillus soli</name>
    <dbReference type="NCBI Taxonomy" id="889306"/>
    <lineage>
        <taxon>Bacteria</taxon>
        <taxon>Bacillati</taxon>
        <taxon>Bacillota</taxon>
        <taxon>Bacilli</taxon>
        <taxon>Bacillales</taxon>
        <taxon>Caryophanaceae</taxon>
        <taxon>Jeotgalibacillus</taxon>
    </lineage>
</organism>
<dbReference type="STRING" id="889306.KP78_14170"/>
<comment type="caution">
    <text evidence="1">The sequence shown here is derived from an EMBL/GenBank/DDBJ whole genome shotgun (WGS) entry which is preliminary data.</text>
</comment>
<dbReference type="Proteomes" id="UP000031938">
    <property type="component" value="Unassembled WGS sequence"/>
</dbReference>
<accession>A0A0C2S7F4</accession>
<sequence>MQVVGRNEPCPCGSGKKYKKCHANQQMVSIQDILITEQMDQQLQFLNERMVPEQGTYREDLTYAVETLSKSFEEPQFLTVFLTFMFGLRKSDEATHWSAFLHDRQETTERPRMRDLMESWHEPRPVIGEVIYMEESTREIVLKDLTDGAEYTVILPEFHQWAPIDYLFAVLLPFENKWIPYGFMFPAVYTKEDRTAIINQISKLGIEAMDRSKWLETNTLVELIRTLVERSSSENEENWLEAMTESVEKTDQSETIKKLKTFWDDRGDENLALFACHLAASYFAEHGSRIRKPQTYAAAITYLMGQHATDEISQKEAGEAFDMPAASVSSTVRKIDAWFQRELKALQDQSEAE</sequence>
<proteinExistence type="predicted"/>
<name>A0A0C2S7F4_9BACL</name>